<keyword evidence="3" id="KW-1185">Reference proteome</keyword>
<evidence type="ECO:0008006" key="4">
    <source>
        <dbReference type="Google" id="ProtNLM"/>
    </source>
</evidence>
<gene>
    <name evidence="2" type="ORF">N7G274_005307</name>
</gene>
<feature type="signal peptide" evidence="1">
    <location>
        <begin position="1"/>
        <end position="20"/>
    </location>
</feature>
<sequence>MHFTSSIVALVFTFVSSTLAQEGVITPGAQGTPVGGALDPTITPAPKGPKPAAAQIAGPLTIHVTNSFGAGLSISYGHNVGSPTAVNNPQPGPLGDATQILYPSGWAGRIYVGKDFNPDGSKIEASFSPPNYQPNVDVSYVDGYTIPITCSCGGQVVTGCNIPLFHDGHTCANEGPGPICYNPLRGSEQPSGSAAAPFFEPCQGAAYTYPNDYTADAGCNTNLINCCIGSTCPSDPKQHSKRSLESLIAGHAKKQAVDAF</sequence>
<evidence type="ECO:0000256" key="1">
    <source>
        <dbReference type="SAM" id="SignalP"/>
    </source>
</evidence>
<evidence type="ECO:0000313" key="2">
    <source>
        <dbReference type="EMBL" id="KAL2042119.1"/>
    </source>
</evidence>
<dbReference type="SUPFAM" id="SSF49870">
    <property type="entry name" value="Osmotin, thaumatin-like protein"/>
    <property type="match status" value="1"/>
</dbReference>
<comment type="caution">
    <text evidence="2">The sequence shown here is derived from an EMBL/GenBank/DDBJ whole genome shotgun (WGS) entry which is preliminary data.</text>
</comment>
<dbReference type="Gene3D" id="2.60.110.10">
    <property type="entry name" value="Thaumatin"/>
    <property type="match status" value="1"/>
</dbReference>
<reference evidence="2 3" key="1">
    <citation type="submission" date="2024-09" db="EMBL/GenBank/DDBJ databases">
        <title>Rethinking Asexuality: The Enigmatic Case of Functional Sexual Genes in Lepraria (Stereocaulaceae).</title>
        <authorList>
            <person name="Doellman M."/>
            <person name="Sun Y."/>
            <person name="Barcenas-Pena A."/>
            <person name="Lumbsch H.T."/>
            <person name="Grewe F."/>
        </authorList>
    </citation>
    <scope>NUCLEOTIDE SEQUENCE [LARGE SCALE GENOMIC DNA]</scope>
    <source>
        <strain evidence="2 3">Mercado 3170</strain>
    </source>
</reference>
<dbReference type="Proteomes" id="UP001590950">
    <property type="component" value="Unassembled WGS sequence"/>
</dbReference>
<dbReference type="InterPro" id="IPR037176">
    <property type="entry name" value="Osmotin/thaumatin-like_sf"/>
</dbReference>
<dbReference type="EMBL" id="JBEFKJ010000015">
    <property type="protein sequence ID" value="KAL2042119.1"/>
    <property type="molecule type" value="Genomic_DNA"/>
</dbReference>
<protein>
    <recommendedName>
        <fullName evidence="4">Thaumatin-like protein</fullName>
    </recommendedName>
</protein>
<organism evidence="2 3">
    <name type="scientific">Stereocaulon virgatum</name>
    <dbReference type="NCBI Taxonomy" id="373712"/>
    <lineage>
        <taxon>Eukaryota</taxon>
        <taxon>Fungi</taxon>
        <taxon>Dikarya</taxon>
        <taxon>Ascomycota</taxon>
        <taxon>Pezizomycotina</taxon>
        <taxon>Lecanoromycetes</taxon>
        <taxon>OSLEUM clade</taxon>
        <taxon>Lecanoromycetidae</taxon>
        <taxon>Lecanorales</taxon>
        <taxon>Lecanorineae</taxon>
        <taxon>Stereocaulaceae</taxon>
        <taxon>Stereocaulon</taxon>
    </lineage>
</organism>
<feature type="chain" id="PRO_5045520971" description="Thaumatin-like protein" evidence="1">
    <location>
        <begin position="21"/>
        <end position="260"/>
    </location>
</feature>
<evidence type="ECO:0000313" key="3">
    <source>
        <dbReference type="Proteomes" id="UP001590950"/>
    </source>
</evidence>
<proteinExistence type="predicted"/>
<accession>A0ABR4A895</accession>
<keyword evidence="1" id="KW-0732">Signal</keyword>
<name>A0ABR4A895_9LECA</name>